<keyword evidence="2" id="KW-1185">Reference proteome</keyword>
<organism evidence="1 2">
    <name type="scientific">Haliscomenobacter hydrossis (strain ATCC 27775 / DSM 1100 / LMG 10767 / O)</name>
    <dbReference type="NCBI Taxonomy" id="760192"/>
    <lineage>
        <taxon>Bacteria</taxon>
        <taxon>Pseudomonadati</taxon>
        <taxon>Bacteroidota</taxon>
        <taxon>Saprospiria</taxon>
        <taxon>Saprospirales</taxon>
        <taxon>Haliscomenobacteraceae</taxon>
        <taxon>Haliscomenobacter</taxon>
    </lineage>
</organism>
<name>F4KQL3_HALH1</name>
<gene>
    <name evidence="1" type="ordered locus">Halhy_2117</name>
</gene>
<evidence type="ECO:0000313" key="1">
    <source>
        <dbReference type="EMBL" id="AEE50002.1"/>
    </source>
</evidence>
<protein>
    <submittedName>
        <fullName evidence="1">Uncharacterized protein</fullName>
    </submittedName>
</protein>
<dbReference type="EMBL" id="CP002691">
    <property type="protein sequence ID" value="AEE50002.1"/>
    <property type="molecule type" value="Genomic_DNA"/>
</dbReference>
<dbReference type="Proteomes" id="UP000008461">
    <property type="component" value="Chromosome"/>
</dbReference>
<evidence type="ECO:0000313" key="2">
    <source>
        <dbReference type="Proteomes" id="UP000008461"/>
    </source>
</evidence>
<dbReference type="KEGG" id="hhy:Halhy_2117"/>
<dbReference type="AlphaFoldDB" id="F4KQL3"/>
<sequence>MKGNFTARIKLLKNVKILFSEIVFGTPGKRCEGSGLCRIYTVTGAKRLRAHSRRIAVILFVNSQGRLGIRLNQEDLPDVLASEVFNRDVFILEEAFALPNYFARKLGILEYFIPAGEYPLVRRGNWLHIVF</sequence>
<reference key="2">
    <citation type="submission" date="2011-04" db="EMBL/GenBank/DDBJ databases">
        <title>Complete sequence of chromosome of Haliscomenobacter hydrossis DSM 1100.</title>
        <authorList>
            <consortium name="US DOE Joint Genome Institute (JGI-PGF)"/>
            <person name="Lucas S."/>
            <person name="Han J."/>
            <person name="Lapidus A."/>
            <person name="Bruce D."/>
            <person name="Goodwin L."/>
            <person name="Pitluck S."/>
            <person name="Peters L."/>
            <person name="Kyrpides N."/>
            <person name="Mavromatis K."/>
            <person name="Ivanova N."/>
            <person name="Ovchinnikova G."/>
            <person name="Pagani I."/>
            <person name="Daligault H."/>
            <person name="Detter J.C."/>
            <person name="Han C."/>
            <person name="Land M."/>
            <person name="Hauser L."/>
            <person name="Markowitz V."/>
            <person name="Cheng J.-F."/>
            <person name="Hugenholtz P."/>
            <person name="Woyke T."/>
            <person name="Wu D."/>
            <person name="Verbarg S."/>
            <person name="Frueling A."/>
            <person name="Brambilla E."/>
            <person name="Klenk H.-P."/>
            <person name="Eisen J.A."/>
        </authorList>
    </citation>
    <scope>NUCLEOTIDE SEQUENCE</scope>
    <source>
        <strain>DSM 1100</strain>
    </source>
</reference>
<dbReference type="HOGENOM" id="CLU_1924634_0_0_10"/>
<reference evidence="1 2" key="1">
    <citation type="journal article" date="2011" name="Stand. Genomic Sci.">
        <title>Complete genome sequence of Haliscomenobacter hydrossis type strain (O).</title>
        <authorList>
            <consortium name="US DOE Joint Genome Institute (JGI-PGF)"/>
            <person name="Daligault H."/>
            <person name="Lapidus A."/>
            <person name="Zeytun A."/>
            <person name="Nolan M."/>
            <person name="Lucas S."/>
            <person name="Del Rio T.G."/>
            <person name="Tice H."/>
            <person name="Cheng J.F."/>
            <person name="Tapia R."/>
            <person name="Han C."/>
            <person name="Goodwin L."/>
            <person name="Pitluck S."/>
            <person name="Liolios K."/>
            <person name="Pagani I."/>
            <person name="Ivanova N."/>
            <person name="Huntemann M."/>
            <person name="Mavromatis K."/>
            <person name="Mikhailova N."/>
            <person name="Pati A."/>
            <person name="Chen A."/>
            <person name="Palaniappan K."/>
            <person name="Land M."/>
            <person name="Hauser L."/>
            <person name="Brambilla E.M."/>
            <person name="Rohde M."/>
            <person name="Verbarg S."/>
            <person name="Goker M."/>
            <person name="Bristow J."/>
            <person name="Eisen J.A."/>
            <person name="Markowitz V."/>
            <person name="Hugenholtz P."/>
            <person name="Kyrpides N.C."/>
            <person name="Klenk H.P."/>
            <person name="Woyke T."/>
        </authorList>
    </citation>
    <scope>NUCLEOTIDE SEQUENCE [LARGE SCALE GENOMIC DNA]</scope>
    <source>
        <strain evidence="2">ATCC 27775 / DSM 1100 / LMG 10767 / O</strain>
    </source>
</reference>
<proteinExistence type="predicted"/>
<accession>F4KQL3</accession>